<organism evidence="7 8">
    <name type="scientific">Tetradesmus obliquus</name>
    <name type="common">Green alga</name>
    <name type="synonym">Acutodesmus obliquus</name>
    <dbReference type="NCBI Taxonomy" id="3088"/>
    <lineage>
        <taxon>Eukaryota</taxon>
        <taxon>Viridiplantae</taxon>
        <taxon>Chlorophyta</taxon>
        <taxon>core chlorophytes</taxon>
        <taxon>Chlorophyceae</taxon>
        <taxon>CS clade</taxon>
        <taxon>Sphaeropleales</taxon>
        <taxon>Scenedesmaceae</taxon>
        <taxon>Tetradesmus</taxon>
    </lineage>
</organism>
<dbReference type="PANTHER" id="PTHR23319:SF4">
    <property type="entry name" value="GRAM DOMAIN CONTAINING 1B, ISOFORM E"/>
    <property type="match status" value="1"/>
</dbReference>
<dbReference type="PANTHER" id="PTHR23319">
    <property type="entry name" value="GRAM DOMAIN CONTAINING 1B, ISOFORM E"/>
    <property type="match status" value="1"/>
</dbReference>
<keyword evidence="4" id="KW-0472">Membrane</keyword>
<evidence type="ECO:0000256" key="5">
    <source>
        <dbReference type="SAM" id="MobiDB-lite"/>
    </source>
</evidence>
<dbReference type="Proteomes" id="UP001244341">
    <property type="component" value="Chromosome 1b"/>
</dbReference>
<feature type="region of interest" description="Disordered" evidence="5">
    <location>
        <begin position="430"/>
        <end position="459"/>
    </location>
</feature>
<dbReference type="PROSITE" id="PS51778">
    <property type="entry name" value="VAST"/>
    <property type="match status" value="1"/>
</dbReference>
<keyword evidence="3" id="KW-1133">Transmembrane helix</keyword>
<accession>A0ABY8TLB6</accession>
<keyword evidence="2" id="KW-0812">Transmembrane</keyword>
<keyword evidence="8" id="KW-1185">Reference proteome</keyword>
<feature type="domain" description="VASt" evidence="6">
    <location>
        <begin position="224"/>
        <end position="406"/>
    </location>
</feature>
<reference evidence="7 8" key="1">
    <citation type="submission" date="2023-05" db="EMBL/GenBank/DDBJ databases">
        <title>A 100% complete, gapless, phased diploid assembly of the Scenedesmus obliquus UTEX 3031 genome.</title>
        <authorList>
            <person name="Biondi T.C."/>
            <person name="Hanschen E.R."/>
            <person name="Kwon T."/>
            <person name="Eng W."/>
            <person name="Kruse C.P.S."/>
            <person name="Koehler S.I."/>
            <person name="Kunde Y."/>
            <person name="Gleasner C.D."/>
            <person name="You Mak K.T."/>
            <person name="Polle J."/>
            <person name="Hovde B.T."/>
            <person name="Starkenburg S.R."/>
        </authorList>
    </citation>
    <scope>NUCLEOTIDE SEQUENCE [LARGE SCALE GENOMIC DNA]</scope>
    <source>
        <strain evidence="7 8">DOE0152z</strain>
    </source>
</reference>
<dbReference type="Pfam" id="PF16016">
    <property type="entry name" value="VASt"/>
    <property type="match status" value="1"/>
</dbReference>
<dbReference type="Gene3D" id="2.30.29.30">
    <property type="entry name" value="Pleckstrin-homology domain (PH domain)/Phosphotyrosine-binding domain (PTB)"/>
    <property type="match status" value="1"/>
</dbReference>
<evidence type="ECO:0000256" key="4">
    <source>
        <dbReference type="ARBA" id="ARBA00023136"/>
    </source>
</evidence>
<dbReference type="EMBL" id="CP126208">
    <property type="protein sequence ID" value="WIA09795.1"/>
    <property type="molecule type" value="Genomic_DNA"/>
</dbReference>
<gene>
    <name evidence="7" type="ORF">OEZ85_009170</name>
</gene>
<dbReference type="InterPro" id="IPR051482">
    <property type="entry name" value="Cholesterol_transport"/>
</dbReference>
<evidence type="ECO:0000256" key="3">
    <source>
        <dbReference type="ARBA" id="ARBA00022989"/>
    </source>
</evidence>
<evidence type="ECO:0000313" key="8">
    <source>
        <dbReference type="Proteomes" id="UP001244341"/>
    </source>
</evidence>
<dbReference type="InterPro" id="IPR011993">
    <property type="entry name" value="PH-like_dom_sf"/>
</dbReference>
<evidence type="ECO:0000259" key="6">
    <source>
        <dbReference type="PROSITE" id="PS51778"/>
    </source>
</evidence>
<evidence type="ECO:0000256" key="2">
    <source>
        <dbReference type="ARBA" id="ARBA00022692"/>
    </source>
</evidence>
<sequence length="503" mass="52047">MLFTYRRSRRRSSNSSSMGVRIAQLRNAFGLDEGEELYGQFSCAHTRPRWGAQFLQGQLYVFSSVMVFHANLLAVIKVERIAFKDVQVIRKRSFMRMPNTIAVVRCDPCSGATRDDVFTSFLFASRRKAFELMVARWRAANPKAADAYLSSLASSSGPSAGLLPGSSSGSISGDYAAMMSSGGSDAGGPGSAAAAAAAAGPLHFPAWREVAGPAAERLLVLPPGMALMAGVTLPGVTARSLAEVLLSDQSGFLPSVYRAQGNELVSLTPWQVCSGRHPCPSAPHVQPPPGSLSRTLQYIYSTSGPWGAVRSLVVQEQLLLAAPGGRLVLLITQRMPDLPAGAGKCFYMTIRWDISPAAADPAAAAAPAGAAEAVTAGAAAEQWAKIEKDCVATAAASLADIVAQGQAWLADESLRVSLAEVMPQAAAAVAAQRHQHSAGGRPLRGQGVHRRSGSAGSSSALRLATAGKTPGHPLARSSSSSSVMALAQAGAAVAGGAAAATRG</sequence>
<name>A0ABY8TLB6_TETOB</name>
<dbReference type="InterPro" id="IPR031968">
    <property type="entry name" value="VASt"/>
</dbReference>
<comment type="subcellular location">
    <subcellularLocation>
        <location evidence="1">Membrane</location>
    </subcellularLocation>
</comment>
<evidence type="ECO:0000313" key="7">
    <source>
        <dbReference type="EMBL" id="WIA09795.1"/>
    </source>
</evidence>
<protein>
    <recommendedName>
        <fullName evidence="6">VASt domain-containing protein</fullName>
    </recommendedName>
</protein>
<evidence type="ECO:0000256" key="1">
    <source>
        <dbReference type="ARBA" id="ARBA00004370"/>
    </source>
</evidence>
<proteinExistence type="predicted"/>